<feature type="domain" description="DUF7309" evidence="3">
    <location>
        <begin position="207"/>
        <end position="360"/>
    </location>
</feature>
<feature type="domain" description="DUF6930" evidence="1">
    <location>
        <begin position="411"/>
        <end position="530"/>
    </location>
</feature>
<dbReference type="InterPro" id="IPR054216">
    <property type="entry name" value="DUF6930"/>
</dbReference>
<evidence type="ECO:0000259" key="1">
    <source>
        <dbReference type="Pfam" id="PF22007"/>
    </source>
</evidence>
<dbReference type="InterPro" id="IPR053864">
    <property type="entry name" value="DUF6933"/>
</dbReference>
<keyword evidence="5" id="KW-1185">Reference proteome</keyword>
<dbReference type="Pfam" id="PF22016">
    <property type="entry name" value="DUF6933"/>
    <property type="match status" value="1"/>
</dbReference>
<organism evidence="4 5">
    <name type="scientific">Marinilactibacillus piezotolerans</name>
    <dbReference type="NCBI Taxonomy" id="258723"/>
    <lineage>
        <taxon>Bacteria</taxon>
        <taxon>Bacillati</taxon>
        <taxon>Bacillota</taxon>
        <taxon>Bacilli</taxon>
        <taxon>Lactobacillales</taxon>
        <taxon>Carnobacteriaceae</taxon>
        <taxon>Marinilactibacillus</taxon>
    </lineage>
</organism>
<gene>
    <name evidence="4" type="ORF">SAMN04488569_101036</name>
</gene>
<dbReference type="InterPro" id="IPR055733">
    <property type="entry name" value="DUF7309"/>
</dbReference>
<reference evidence="5" key="1">
    <citation type="submission" date="2016-10" db="EMBL/GenBank/DDBJ databases">
        <authorList>
            <person name="Varghese N."/>
            <person name="Submissions S."/>
        </authorList>
    </citation>
    <scope>NUCLEOTIDE SEQUENCE [LARGE SCALE GENOMIC DNA]</scope>
    <source>
        <strain evidence="5">DSM 16108</strain>
    </source>
</reference>
<protein>
    <submittedName>
        <fullName evidence="4">Uncharacterized protein</fullName>
    </submittedName>
</protein>
<evidence type="ECO:0000313" key="4">
    <source>
        <dbReference type="EMBL" id="SFK11169.1"/>
    </source>
</evidence>
<dbReference type="Proteomes" id="UP000199589">
    <property type="component" value="Unassembled WGS sequence"/>
</dbReference>
<evidence type="ECO:0000313" key="5">
    <source>
        <dbReference type="Proteomes" id="UP000199589"/>
    </source>
</evidence>
<name>A0A1I3WVJ4_9LACT</name>
<proteinExistence type="predicted"/>
<dbReference type="Pfam" id="PF22007">
    <property type="entry name" value="DUF6930"/>
    <property type="match status" value="1"/>
</dbReference>
<dbReference type="EMBL" id="FOSJ01000010">
    <property type="protein sequence ID" value="SFK11169.1"/>
    <property type="molecule type" value="Genomic_DNA"/>
</dbReference>
<dbReference type="AlphaFoldDB" id="A0A1I3WVJ4"/>
<dbReference type="OrthoDB" id="9801392at2"/>
<evidence type="ECO:0000259" key="2">
    <source>
        <dbReference type="Pfam" id="PF22016"/>
    </source>
</evidence>
<feature type="domain" description="DUF6933" evidence="2">
    <location>
        <begin position="3"/>
        <end position="170"/>
    </location>
</feature>
<dbReference type="Pfam" id="PF23988">
    <property type="entry name" value="DUF7309"/>
    <property type="match status" value="1"/>
</dbReference>
<accession>A0A1I3WVJ4</accession>
<sequence>MRFHCTKKLLDLLGKSSKLYDSDPLPVHPVDKVINQDELYDWHASVTEADGSYIVTFINDLTSFPVAVGLFDLESMHEVFEAFENVLGEVMLRQKIDKQIVFEYLENLEPPVLTKTISRAKTGPLSAVTIDAKNRLYDEEFTTYFDPVEFTIELSEIPRVKNGKAFDPAENWVDIWDERSKLEDGYLRPVVSDEFLTEDGQPTQADWMAFYETVDKIKKAAPWRKISDDELIAVMDPDTEEWIYCSVMGRLGEFSGIGLFEGKKGLESLVKVYSVDHFIPDYQLKSIQDCLLLSFVSRTDIETDNFERLQKLNLLENNYYFLPEIMKHTPGFVPWSILSKAEVRRATLILSQILIVISKLGYEDSLPRLMDGIVTSRFKQEGKWETSEHPLPDLKSLFDQESYVFKNEIVIHQIKKAPKSNISIQVDAAHAPAVLQEHPQDRPYYPIINLCVEEASMEVLSAVTYPEMKQNPEHILECVVEVCKEIRPKEIIVRNHTIEWVLADFCNKSDIKLVIRERLPELDEVIIQMENEFN</sequence>
<dbReference type="RefSeq" id="WP_091896486.1">
    <property type="nucleotide sequence ID" value="NZ_FOSJ01000010.1"/>
</dbReference>
<evidence type="ECO:0000259" key="3">
    <source>
        <dbReference type="Pfam" id="PF23988"/>
    </source>
</evidence>